<protein>
    <recommendedName>
        <fullName evidence="5">Secreted protein</fullName>
    </recommendedName>
</protein>
<evidence type="ECO:0000313" key="4">
    <source>
        <dbReference type="Proteomes" id="UP001205910"/>
    </source>
</evidence>
<dbReference type="EMBL" id="BQFK01000001">
    <property type="protein sequence ID" value="GJJ41907.1"/>
    <property type="molecule type" value="Genomic_DNA"/>
</dbReference>
<organism evidence="3 4">
    <name type="scientific">Corynebacterium ulcerans</name>
    <dbReference type="NCBI Taxonomy" id="65058"/>
    <lineage>
        <taxon>Bacteria</taxon>
        <taxon>Bacillati</taxon>
        <taxon>Actinomycetota</taxon>
        <taxon>Actinomycetes</taxon>
        <taxon>Mycobacteriales</taxon>
        <taxon>Corynebacteriaceae</taxon>
        <taxon>Corynebacterium</taxon>
    </lineage>
</organism>
<evidence type="ECO:0008006" key="5">
    <source>
        <dbReference type="Google" id="ProtNLM"/>
    </source>
</evidence>
<feature type="region of interest" description="Disordered" evidence="1">
    <location>
        <begin position="911"/>
        <end position="967"/>
    </location>
</feature>
<proteinExistence type="predicted"/>
<gene>
    <name evidence="3" type="ORF">CULCOIPH005_00960</name>
</gene>
<accession>A0ABD0BE80</accession>
<reference evidence="3 4" key="1">
    <citation type="submission" date="2021-11" db="EMBL/GenBank/DDBJ databases">
        <title>Whole genome sequences of diphtheriae toxin producing Corynebacterium ulcerans isolates from cats in Osaka, Japan.</title>
        <authorList>
            <person name="Umeda K."/>
            <person name="Hirai Y."/>
        </authorList>
    </citation>
    <scope>NUCLEOTIDE SEQUENCE [LARGE SCALE GENOMIC DNA]</scope>
    <source>
        <strain evidence="3 4">12109B-1</strain>
    </source>
</reference>
<comment type="caution">
    <text evidence="3">The sequence shown here is derived from an EMBL/GenBank/DDBJ whole genome shotgun (WGS) entry which is preliminary data.</text>
</comment>
<sequence>MSTINLTSIKLLSEHMRLSTAELLATVPSDSSKNRSTARTQRPFALGIFPLSLLSRTGTALLTLALCSATLAHAPQAAADALPLSPMGPTSHRWINPDVRSIDVNAKVKIQILKVDSHIQLGEKIHLSLRIINNSDSPIDQSSAKIVARHADAEPTVAGARTVLAAAPSSYPYLASPIPIQSKIAPGSSKDIDISIDTGATEPGGLQLRSAGSYPILIGLHDASDSIYSTQRFLLSASAPHKPEGAAQDPKHLSMVLPITAEVDIVGGETGEAPERAPLIMRSEALTEEIAHGGRLDQLLDAYLAARASTPEISAASCLAIDPQFLDVTRRMSEGYSVAPQRPSSVSENRRLRDSWNIEDETEKHVPGRGQKAAAEWLEKLGKATEDTCTVAMPWANADLNAVAKTNNPWLMREALQRGSGIIKDVLGVTPESNIVIPGAGYITAQAAASLGWADQKESADGTQPPTTSDISAAWEAAKAKEATSQPDEDSLKESPAKDSEASLDSVRDSAVPTTAPTAQVPVSVLVADNTVWQAPKVDRFGQLAAGVRSVAYQGSLSATLAQASPKPVTTGYGNYDIRFDYSLDSEAARMATGAAAIDAAVAENTQPTLLMMPTSIRNPNSWFEAISTLLREHSALPMTLRDYVTMSQQQEGELAAQAAAAAATSASGDGSPSSISSSGLVEGRYGAPYDDPTVVSDTEILRARQQSDYTDDLTGLMINDAAIALSPYNFTAPLRQDLLRALSVNGRRSINSFDQKIARATALSNENRDALTELRSSVTLLSPGNVYTRLSPSSPLLIAAKNGLPLPVDARIRFNGPEGASIKVKNSLVIPAKGSITAQMIAQLPDDDDQTNLKLWLATPTGAAISNPVTIAVQTRSGFVGQSGIALTVVLGLFALLFLRFFVKRKRRTHGEPQVTTRSLSPVSTTRRPPVRRPRRRSEGSVRDGDRTSGDANSDDSGTGLQSPRP</sequence>
<feature type="transmembrane region" description="Helical" evidence="2">
    <location>
        <begin position="885"/>
        <end position="904"/>
    </location>
</feature>
<evidence type="ECO:0000256" key="2">
    <source>
        <dbReference type="SAM" id="Phobius"/>
    </source>
</evidence>
<dbReference type="RefSeq" id="WP_013912677.1">
    <property type="nucleotide sequence ID" value="NZ_AP019662.1"/>
</dbReference>
<dbReference type="Proteomes" id="UP001205910">
    <property type="component" value="Unassembled WGS sequence"/>
</dbReference>
<feature type="compositionally biased region" description="Basic and acidic residues" evidence="1">
    <location>
        <begin position="490"/>
        <end position="501"/>
    </location>
</feature>
<feature type="compositionally biased region" description="Polar residues" evidence="1">
    <location>
        <begin position="951"/>
        <end position="967"/>
    </location>
</feature>
<name>A0ABD0BE80_CORUL</name>
<keyword evidence="2" id="KW-0812">Transmembrane</keyword>
<feature type="compositionally biased region" description="Basic and acidic residues" evidence="1">
    <location>
        <begin position="938"/>
        <end position="950"/>
    </location>
</feature>
<dbReference type="AlphaFoldDB" id="A0ABD0BE80"/>
<keyword evidence="2" id="KW-0472">Membrane</keyword>
<keyword evidence="2" id="KW-1133">Transmembrane helix</keyword>
<evidence type="ECO:0000313" key="3">
    <source>
        <dbReference type="EMBL" id="GJJ41907.1"/>
    </source>
</evidence>
<evidence type="ECO:0000256" key="1">
    <source>
        <dbReference type="SAM" id="MobiDB-lite"/>
    </source>
</evidence>
<feature type="region of interest" description="Disordered" evidence="1">
    <location>
        <begin position="478"/>
        <end position="515"/>
    </location>
</feature>